<keyword evidence="1" id="KW-1133">Transmembrane helix</keyword>
<keyword evidence="1" id="KW-0472">Membrane</keyword>
<name>A0A066VYJ3_TILAU</name>
<gene>
    <name evidence="2" type="ORF">K437DRAFT_104573</name>
</gene>
<evidence type="ECO:0000313" key="2">
    <source>
        <dbReference type="EMBL" id="KDN46802.1"/>
    </source>
</evidence>
<feature type="transmembrane region" description="Helical" evidence="1">
    <location>
        <begin position="36"/>
        <end position="57"/>
    </location>
</feature>
<reference evidence="2 3" key="1">
    <citation type="submission" date="2014-05" db="EMBL/GenBank/DDBJ databases">
        <title>Draft genome sequence of a rare smut relative, Tilletiaria anomala UBC 951.</title>
        <authorList>
            <consortium name="DOE Joint Genome Institute"/>
            <person name="Toome M."/>
            <person name="Kuo A."/>
            <person name="Henrissat B."/>
            <person name="Lipzen A."/>
            <person name="Tritt A."/>
            <person name="Yoshinaga Y."/>
            <person name="Zane M."/>
            <person name="Barry K."/>
            <person name="Grigoriev I.V."/>
            <person name="Spatafora J.W."/>
            <person name="Aimea M.C."/>
        </authorList>
    </citation>
    <scope>NUCLEOTIDE SEQUENCE [LARGE SCALE GENOMIC DNA]</scope>
    <source>
        <strain evidence="2 3">UBC 951</strain>
    </source>
</reference>
<dbReference type="AlphaFoldDB" id="A0A066VYJ3"/>
<organism evidence="2 3">
    <name type="scientific">Tilletiaria anomala (strain ATCC 24038 / CBS 436.72 / UBC 951)</name>
    <dbReference type="NCBI Taxonomy" id="1037660"/>
    <lineage>
        <taxon>Eukaryota</taxon>
        <taxon>Fungi</taxon>
        <taxon>Dikarya</taxon>
        <taxon>Basidiomycota</taxon>
        <taxon>Ustilaginomycotina</taxon>
        <taxon>Exobasidiomycetes</taxon>
        <taxon>Georgefischeriales</taxon>
        <taxon>Tilletiariaceae</taxon>
        <taxon>Tilletiaria</taxon>
    </lineage>
</organism>
<dbReference type="Proteomes" id="UP000027361">
    <property type="component" value="Unassembled WGS sequence"/>
</dbReference>
<protein>
    <submittedName>
        <fullName evidence="2">Uncharacterized protein</fullName>
    </submittedName>
</protein>
<proteinExistence type="predicted"/>
<evidence type="ECO:0000313" key="3">
    <source>
        <dbReference type="Proteomes" id="UP000027361"/>
    </source>
</evidence>
<evidence type="ECO:0000256" key="1">
    <source>
        <dbReference type="SAM" id="Phobius"/>
    </source>
</evidence>
<accession>A0A066VYJ3</accession>
<keyword evidence="1" id="KW-0812">Transmembrane</keyword>
<keyword evidence="3" id="KW-1185">Reference proteome</keyword>
<comment type="caution">
    <text evidence="2">The sequence shown here is derived from an EMBL/GenBank/DDBJ whole genome shotgun (WGS) entry which is preliminary data.</text>
</comment>
<dbReference type="EMBL" id="JMSN01000033">
    <property type="protein sequence ID" value="KDN46802.1"/>
    <property type="molecule type" value="Genomic_DNA"/>
</dbReference>
<sequence length="133" mass="14328">MYIRSDSDSRLVLLQPRSLSTQHALTHPRTVVGEKLVVIVVVVVIGPAPWPTIALAVRTGDRHSRHQSSATPLASSHTYIQPGYARPTQCRASQGCTALTGGEEQGSKQHEKAVRKTVIAVSFQQHTAALLSA</sequence>
<dbReference type="HOGENOM" id="CLU_1908157_0_0_1"/>
<dbReference type="GeneID" id="25261240"/>
<dbReference type="RefSeq" id="XP_013243668.1">
    <property type="nucleotide sequence ID" value="XM_013388214.1"/>
</dbReference>
<dbReference type="InParanoid" id="A0A066VYJ3"/>